<keyword evidence="2" id="KW-1185">Reference proteome</keyword>
<sequence>MTFEKPSYIPEFIGLLDAETATEQLTEGLLTGVEKPRSLALDELVQPLPHEERFRARPVRALLDRVMHLCRNEKPTAADEWLAPRLHATLRLTRAEAADPELWSCLALLVAPDYVVWRHGRSGKVDAVRFQGPHYKQAFARLWWAAEMFRDGDDYRPAARICRNQDMLNTALRLDVVDHRPVAQAVAVLLERGVVTTGREVNALCTVVNAAAMTLAYDVIAPDIERDQVAVADWIRYEAVLPGDLVLPTGPAESRAPQESVDTLTELFADLFKDAPVRDREQVDEPEEVTSR</sequence>
<evidence type="ECO:0000313" key="2">
    <source>
        <dbReference type="Proteomes" id="UP001163064"/>
    </source>
</evidence>
<dbReference type="Proteomes" id="UP001163064">
    <property type="component" value="Unassembled WGS sequence"/>
</dbReference>
<dbReference type="InterPro" id="IPR045920">
    <property type="entry name" value="DUF6339"/>
</dbReference>
<organism evidence="1 2">
    <name type="scientific">Streptomyces beihaiensis</name>
    <dbReference type="NCBI Taxonomy" id="2984495"/>
    <lineage>
        <taxon>Bacteria</taxon>
        <taxon>Bacillati</taxon>
        <taxon>Actinomycetota</taxon>
        <taxon>Actinomycetes</taxon>
        <taxon>Kitasatosporales</taxon>
        <taxon>Streptomycetaceae</taxon>
        <taxon>Streptomyces</taxon>
    </lineage>
</organism>
<evidence type="ECO:0000313" key="1">
    <source>
        <dbReference type="EMBL" id="MCX3063631.1"/>
    </source>
</evidence>
<gene>
    <name evidence="1" type="ORF">OFY01_28485</name>
</gene>
<dbReference type="EMBL" id="JAPHNL010000317">
    <property type="protein sequence ID" value="MCX3063631.1"/>
    <property type="molecule type" value="Genomic_DNA"/>
</dbReference>
<reference evidence="1" key="1">
    <citation type="submission" date="2022-10" db="EMBL/GenBank/DDBJ databases">
        <title>Streptomyces beihaiensis sp. nov., a chitin degrading actinobacterium, isolated from shrimp pond soil.</title>
        <authorList>
            <person name="Xie J."/>
            <person name="Shen N."/>
        </authorList>
    </citation>
    <scope>NUCLEOTIDE SEQUENCE</scope>
    <source>
        <strain evidence="1">GXMU-J5</strain>
    </source>
</reference>
<dbReference type="Pfam" id="PF19866">
    <property type="entry name" value="DUF6339"/>
    <property type="match status" value="1"/>
</dbReference>
<name>A0ABT3U4R1_9ACTN</name>
<comment type="caution">
    <text evidence="1">The sequence shown here is derived from an EMBL/GenBank/DDBJ whole genome shotgun (WGS) entry which is preliminary data.</text>
</comment>
<dbReference type="RefSeq" id="WP_266604743.1">
    <property type="nucleotide sequence ID" value="NZ_JAPHNL010000317.1"/>
</dbReference>
<accession>A0ABT3U4R1</accession>
<proteinExistence type="predicted"/>
<protein>
    <submittedName>
        <fullName evidence="1">DUF6339 family protein</fullName>
    </submittedName>
</protein>